<dbReference type="NCBIfam" id="TIGR00180">
    <property type="entry name" value="parB_part"/>
    <property type="match status" value="1"/>
</dbReference>
<dbReference type="EMBL" id="UOEC01000081">
    <property type="protein sequence ID" value="VAV90682.1"/>
    <property type="molecule type" value="Genomic_DNA"/>
</dbReference>
<gene>
    <name evidence="5" type="ORF">MNBD_ALPHA08-524</name>
</gene>
<feature type="domain" description="ParB-like N-terminal" evidence="4">
    <location>
        <begin position="34"/>
        <end position="126"/>
    </location>
</feature>
<dbReference type="Gene3D" id="3.90.1530.30">
    <property type="match status" value="1"/>
</dbReference>
<dbReference type="InterPro" id="IPR003115">
    <property type="entry name" value="ParB_N"/>
</dbReference>
<protein>
    <submittedName>
        <fullName evidence="5">Chromosome (Plasmid) partitioning protein ParB</fullName>
    </submittedName>
</protein>
<name>A0A3B0RFH0_9ZZZZ</name>
<evidence type="ECO:0000256" key="1">
    <source>
        <dbReference type="ARBA" id="ARBA00006295"/>
    </source>
</evidence>
<dbReference type="InterPro" id="IPR041468">
    <property type="entry name" value="HTH_ParB/Spo0J"/>
</dbReference>
<dbReference type="InterPro" id="IPR036086">
    <property type="entry name" value="ParB/Sulfiredoxin_sf"/>
</dbReference>
<dbReference type="FunFam" id="1.10.10.2830:FF:000001">
    <property type="entry name" value="Chromosome partitioning protein ParB"/>
    <property type="match status" value="1"/>
</dbReference>
<dbReference type="GO" id="GO:0005694">
    <property type="term" value="C:chromosome"/>
    <property type="evidence" value="ECO:0007669"/>
    <property type="project" value="TreeGrafter"/>
</dbReference>
<dbReference type="InterPro" id="IPR057240">
    <property type="entry name" value="ParB_dimer_C"/>
</dbReference>
<accession>A0A3B0RFH0</accession>
<dbReference type="SUPFAM" id="SSF110849">
    <property type="entry name" value="ParB/Sulfiredoxin"/>
    <property type="match status" value="1"/>
</dbReference>
<dbReference type="SUPFAM" id="SSF109709">
    <property type="entry name" value="KorB DNA-binding domain-like"/>
    <property type="match status" value="1"/>
</dbReference>
<organism evidence="5">
    <name type="scientific">hydrothermal vent metagenome</name>
    <dbReference type="NCBI Taxonomy" id="652676"/>
    <lineage>
        <taxon>unclassified sequences</taxon>
        <taxon>metagenomes</taxon>
        <taxon>ecological metagenomes</taxon>
    </lineage>
</organism>
<reference evidence="5" key="1">
    <citation type="submission" date="2018-06" db="EMBL/GenBank/DDBJ databases">
        <authorList>
            <person name="Zhirakovskaya E."/>
        </authorList>
    </citation>
    <scope>NUCLEOTIDE SEQUENCE</scope>
</reference>
<proteinExistence type="inferred from homology"/>
<dbReference type="InterPro" id="IPR004437">
    <property type="entry name" value="ParB/RepB/Spo0J"/>
</dbReference>
<dbReference type="FunFam" id="3.90.1530.30:FF:000001">
    <property type="entry name" value="Chromosome partitioning protein ParB"/>
    <property type="match status" value="1"/>
</dbReference>
<evidence type="ECO:0000256" key="3">
    <source>
        <dbReference type="ARBA" id="ARBA00023125"/>
    </source>
</evidence>
<dbReference type="PANTHER" id="PTHR33375:SF1">
    <property type="entry name" value="CHROMOSOME-PARTITIONING PROTEIN PARB-RELATED"/>
    <property type="match status" value="1"/>
</dbReference>
<dbReference type="InterPro" id="IPR050336">
    <property type="entry name" value="Chromosome_partition/occlusion"/>
</dbReference>
<dbReference type="SMART" id="SM00470">
    <property type="entry name" value="ParB"/>
    <property type="match status" value="1"/>
</dbReference>
<comment type="similarity">
    <text evidence="1">Belongs to the ParB family.</text>
</comment>
<evidence type="ECO:0000259" key="4">
    <source>
        <dbReference type="SMART" id="SM00470"/>
    </source>
</evidence>
<keyword evidence="2" id="KW-0159">Chromosome partition</keyword>
<dbReference type="GO" id="GO:0045881">
    <property type="term" value="P:positive regulation of sporulation resulting in formation of a cellular spore"/>
    <property type="evidence" value="ECO:0007669"/>
    <property type="project" value="TreeGrafter"/>
</dbReference>
<dbReference type="Pfam" id="PF23552">
    <property type="entry name" value="ParB_C"/>
    <property type="match status" value="1"/>
</dbReference>
<dbReference type="PANTHER" id="PTHR33375">
    <property type="entry name" value="CHROMOSOME-PARTITIONING PROTEIN PARB-RELATED"/>
    <property type="match status" value="1"/>
</dbReference>
<evidence type="ECO:0000313" key="5">
    <source>
        <dbReference type="EMBL" id="VAV90682.1"/>
    </source>
</evidence>
<evidence type="ECO:0000256" key="2">
    <source>
        <dbReference type="ARBA" id="ARBA00022829"/>
    </source>
</evidence>
<dbReference type="CDD" id="cd16393">
    <property type="entry name" value="SPO0J_N"/>
    <property type="match status" value="1"/>
</dbReference>
<dbReference type="GO" id="GO:0007059">
    <property type="term" value="P:chromosome segregation"/>
    <property type="evidence" value="ECO:0007669"/>
    <property type="project" value="UniProtKB-KW"/>
</dbReference>
<keyword evidence="3" id="KW-0238">DNA-binding</keyword>
<dbReference type="Pfam" id="PF02195">
    <property type="entry name" value="ParB_N"/>
    <property type="match status" value="1"/>
</dbReference>
<dbReference type="Gene3D" id="1.10.10.2830">
    <property type="match status" value="1"/>
</dbReference>
<dbReference type="AlphaFoldDB" id="A0A3B0RFH0"/>
<sequence length="292" mass="32345">MTQVTKRRLGRGLAALIGDDVTEEGVVEDARSLRHVPIEFLRGSPNNPRKNFKEQDLDELARSIREKGLLQPLVVRAGKEEPHTYEIVAGERRWRAAQRAGIHEVPVLIRELSDGEMLEIALIENIQRSDLNPIEEASGYAQLTEQFDYTQQQLAESLGKSRSHIANMLRLLNLPESVREKVETGALSAGHARTLVATQDPEALAEKMISLGLSVRQAEDLIKTPAASKKVGNAKASKPEQKTADVRALEKELREAMGLVVEISSGQGEKGALTIHYKTLEQLEEVCLKLKP</sequence>
<dbReference type="Pfam" id="PF17762">
    <property type="entry name" value="HTH_ParB"/>
    <property type="match status" value="1"/>
</dbReference>
<dbReference type="GO" id="GO:0003677">
    <property type="term" value="F:DNA binding"/>
    <property type="evidence" value="ECO:0007669"/>
    <property type="project" value="UniProtKB-KW"/>
</dbReference>